<dbReference type="PANTHER" id="PTHR33116">
    <property type="entry name" value="REVERSE TRANSCRIPTASE ZINC-BINDING DOMAIN-CONTAINING PROTEIN-RELATED-RELATED"/>
    <property type="match status" value="1"/>
</dbReference>
<feature type="domain" description="Reverse transcriptase" evidence="1">
    <location>
        <begin position="15"/>
        <end position="102"/>
    </location>
</feature>
<evidence type="ECO:0000313" key="2">
    <source>
        <dbReference type="EMBL" id="PNY01103.1"/>
    </source>
</evidence>
<evidence type="ECO:0000313" key="4">
    <source>
        <dbReference type="Proteomes" id="UP000236291"/>
    </source>
</evidence>
<protein>
    <submittedName>
        <fullName evidence="3">Ribonuclease H</fullName>
    </submittedName>
</protein>
<sequence>MMHSMRRMTGKVGYFAIKVDLTKAYDMIDWSFIHNILREIDLPEVIISAIMHTVTSVQTNVKWNGERANYFRMQRGNRQGDPISPYLFVLCMDKLSHLILEEVEKGDWKTMRAGRHGPFISHLMAEIEYGENISVVKHRYLVDQVNAKLTAWKAKQLSFAGRVTLAKSVIEAIPVYPMMNSLIPKSCIEDIHKIQRGFIWGDSLEKKKFHAVKWENITKPKEVGGLGLRNLHIMNVACLMKLSWELHTGTDTLWCKVMRGKYDKRVTAGDAPSVKAADSALWKTLVSFWPQINKYQFWSIGDSQSTDAWSHCWIKEGCAKLAR</sequence>
<dbReference type="AlphaFoldDB" id="A0A2K3PJP0"/>
<reference evidence="3 4" key="2">
    <citation type="journal article" date="2017" name="Front. Plant Sci.">
        <title>Gene Classification and Mining of Molecular Markers Useful in Red Clover (Trifolium pratense) Breeding.</title>
        <authorList>
            <person name="Istvanek J."/>
            <person name="Dluhosova J."/>
            <person name="Dluhos P."/>
            <person name="Patkova L."/>
            <person name="Nedelnik J."/>
            <person name="Repkova J."/>
        </authorList>
    </citation>
    <scope>NUCLEOTIDE SEQUENCE [LARGE SCALE GENOMIC DNA]</scope>
    <source>
        <strain evidence="4">cv. Tatra</strain>
        <tissue evidence="3">Young leaves</tissue>
    </source>
</reference>
<proteinExistence type="predicted"/>
<dbReference type="PANTHER" id="PTHR33116:SF78">
    <property type="entry name" value="OS12G0587133 PROTEIN"/>
    <property type="match status" value="1"/>
</dbReference>
<dbReference type="STRING" id="57577.A0A2K3PJP0"/>
<dbReference type="EMBL" id="ASHM01007719">
    <property type="protein sequence ID" value="PNY15497.1"/>
    <property type="molecule type" value="Genomic_DNA"/>
</dbReference>
<gene>
    <name evidence="3" type="ORF">L195_g012193</name>
    <name evidence="2" type="ORF">L195_g024391</name>
</gene>
<dbReference type="Pfam" id="PF00078">
    <property type="entry name" value="RVT_1"/>
    <property type="match status" value="1"/>
</dbReference>
<dbReference type="Proteomes" id="UP000236291">
    <property type="component" value="Unassembled WGS sequence"/>
</dbReference>
<dbReference type="InterPro" id="IPR043502">
    <property type="entry name" value="DNA/RNA_pol_sf"/>
</dbReference>
<evidence type="ECO:0000259" key="1">
    <source>
        <dbReference type="Pfam" id="PF00078"/>
    </source>
</evidence>
<dbReference type="EMBL" id="ASHM01019699">
    <property type="protein sequence ID" value="PNY01103.1"/>
    <property type="molecule type" value="Genomic_DNA"/>
</dbReference>
<dbReference type="InterPro" id="IPR000477">
    <property type="entry name" value="RT_dom"/>
</dbReference>
<evidence type="ECO:0000313" key="3">
    <source>
        <dbReference type="EMBL" id="PNY15497.1"/>
    </source>
</evidence>
<name>A0A2K3PJP0_TRIPR</name>
<reference evidence="3 4" key="1">
    <citation type="journal article" date="2014" name="Am. J. Bot.">
        <title>Genome assembly and annotation for red clover (Trifolium pratense; Fabaceae).</title>
        <authorList>
            <person name="Istvanek J."/>
            <person name="Jaros M."/>
            <person name="Krenek A."/>
            <person name="Repkova J."/>
        </authorList>
    </citation>
    <scope>NUCLEOTIDE SEQUENCE [LARGE SCALE GENOMIC DNA]</scope>
    <source>
        <strain evidence="4">cv. Tatra</strain>
        <tissue evidence="3">Young leaves</tissue>
    </source>
</reference>
<dbReference type="SUPFAM" id="SSF56672">
    <property type="entry name" value="DNA/RNA polymerases"/>
    <property type="match status" value="1"/>
</dbReference>
<accession>A0A2K3PJP0</accession>
<comment type="caution">
    <text evidence="3">The sequence shown here is derived from an EMBL/GenBank/DDBJ whole genome shotgun (WGS) entry which is preliminary data.</text>
</comment>
<organism evidence="3 4">
    <name type="scientific">Trifolium pratense</name>
    <name type="common">Red clover</name>
    <dbReference type="NCBI Taxonomy" id="57577"/>
    <lineage>
        <taxon>Eukaryota</taxon>
        <taxon>Viridiplantae</taxon>
        <taxon>Streptophyta</taxon>
        <taxon>Embryophyta</taxon>
        <taxon>Tracheophyta</taxon>
        <taxon>Spermatophyta</taxon>
        <taxon>Magnoliopsida</taxon>
        <taxon>eudicotyledons</taxon>
        <taxon>Gunneridae</taxon>
        <taxon>Pentapetalae</taxon>
        <taxon>rosids</taxon>
        <taxon>fabids</taxon>
        <taxon>Fabales</taxon>
        <taxon>Fabaceae</taxon>
        <taxon>Papilionoideae</taxon>
        <taxon>50 kb inversion clade</taxon>
        <taxon>NPAAA clade</taxon>
        <taxon>Hologalegina</taxon>
        <taxon>IRL clade</taxon>
        <taxon>Trifolieae</taxon>
        <taxon>Trifolium</taxon>
    </lineage>
</organism>